<keyword evidence="2" id="KW-1185">Reference proteome</keyword>
<name>A0ABS8FX87_9FIRM</name>
<protein>
    <submittedName>
        <fullName evidence="1">Uncharacterized protein</fullName>
    </submittedName>
</protein>
<sequence>MGNANVAVNQWLSSKERFADLFNGTVFGGKQAVRPDDLDQLKGESSVILLDKDKKSISSGRYRDITMRWNAGADLAVLAVESQDKIHYAMPVRNMVYDSFSYAEQVRRIGRLHRNRQENQKISKEEFLSGFHKDDRILPVITLIFYYDVKEWNGAQDLYGMMQMPGNWKIPISSGPIYSRYSVC</sequence>
<evidence type="ECO:0000313" key="1">
    <source>
        <dbReference type="EMBL" id="MCC2254665.1"/>
    </source>
</evidence>
<dbReference type="EMBL" id="JAJEQX010000015">
    <property type="protein sequence ID" value="MCC2254665.1"/>
    <property type="molecule type" value="Genomic_DNA"/>
</dbReference>
<dbReference type="RefSeq" id="WP_227707809.1">
    <property type="nucleotide sequence ID" value="NZ_JAJEQX010000015.1"/>
</dbReference>
<dbReference type="Proteomes" id="UP001198151">
    <property type="component" value="Unassembled WGS sequence"/>
</dbReference>
<evidence type="ECO:0000313" key="2">
    <source>
        <dbReference type="Proteomes" id="UP001198151"/>
    </source>
</evidence>
<comment type="caution">
    <text evidence="1">The sequence shown here is derived from an EMBL/GenBank/DDBJ whole genome shotgun (WGS) entry which is preliminary data.</text>
</comment>
<accession>A0ABS8FX87</accession>
<organism evidence="1 2">
    <name type="scientific">Ruminococcus turbiniformis</name>
    <dbReference type="NCBI Taxonomy" id="2881258"/>
    <lineage>
        <taxon>Bacteria</taxon>
        <taxon>Bacillati</taxon>
        <taxon>Bacillota</taxon>
        <taxon>Clostridia</taxon>
        <taxon>Eubacteriales</taxon>
        <taxon>Oscillospiraceae</taxon>
        <taxon>Ruminococcus</taxon>
    </lineage>
</organism>
<gene>
    <name evidence="1" type="ORF">LKD70_09570</name>
</gene>
<reference evidence="1 2" key="1">
    <citation type="submission" date="2021-10" db="EMBL/GenBank/DDBJ databases">
        <title>Anaerobic single-cell dispensing facilitates the cultivation of human gut bacteria.</title>
        <authorList>
            <person name="Afrizal A."/>
        </authorList>
    </citation>
    <scope>NUCLEOTIDE SEQUENCE [LARGE SCALE GENOMIC DNA]</scope>
    <source>
        <strain evidence="1 2">CLA-AA-H200</strain>
    </source>
</reference>
<proteinExistence type="predicted"/>